<sequence length="112" mass="12219">MFEFSILVFGCSAVIGLLYTGFRAHLAGLLAGALTGGVTAWIALAADAENGSALARGALAALIGLQVVAWGTQRRLRAAALRKEARELERNRALARRYRRTDEEWSRYRSPD</sequence>
<keyword evidence="1" id="KW-0472">Membrane</keyword>
<keyword evidence="3" id="KW-1185">Reference proteome</keyword>
<keyword evidence="1" id="KW-1133">Transmembrane helix</keyword>
<feature type="transmembrane region" description="Helical" evidence="1">
    <location>
        <begin position="29"/>
        <end position="48"/>
    </location>
</feature>
<name>A0ABT7YN57_9ACTN</name>
<evidence type="ECO:0000313" key="3">
    <source>
        <dbReference type="Proteomes" id="UP001171902"/>
    </source>
</evidence>
<organism evidence="2 3">
    <name type="scientific">Glycomyces tritici</name>
    <dbReference type="NCBI Taxonomy" id="2665176"/>
    <lineage>
        <taxon>Bacteria</taxon>
        <taxon>Bacillati</taxon>
        <taxon>Actinomycetota</taxon>
        <taxon>Actinomycetes</taxon>
        <taxon>Glycomycetales</taxon>
        <taxon>Glycomycetaceae</taxon>
        <taxon>Glycomyces</taxon>
    </lineage>
</organism>
<keyword evidence="1" id="KW-0812">Transmembrane</keyword>
<feature type="transmembrane region" description="Helical" evidence="1">
    <location>
        <begin position="54"/>
        <end position="72"/>
    </location>
</feature>
<dbReference type="RefSeq" id="WP_289956647.1">
    <property type="nucleotide sequence ID" value="NZ_JAUEMJ010000002.1"/>
</dbReference>
<dbReference type="EMBL" id="JAUEMJ010000002">
    <property type="protein sequence ID" value="MDN3239703.1"/>
    <property type="molecule type" value="Genomic_DNA"/>
</dbReference>
<reference evidence="2" key="1">
    <citation type="submission" date="2023-06" db="EMBL/GenBank/DDBJ databases">
        <title>Gycomyces niveus sp.nov., a novel actinomycete isolated from soil in Shouguang.</title>
        <authorList>
            <person name="Yang X."/>
            <person name="Zhao J."/>
        </authorList>
    </citation>
    <scope>NUCLEOTIDE SEQUENCE</scope>
    <source>
        <strain evidence="2">NEAU C2</strain>
    </source>
</reference>
<accession>A0ABT7YN57</accession>
<comment type="caution">
    <text evidence="2">The sequence shown here is derived from an EMBL/GenBank/DDBJ whole genome shotgun (WGS) entry which is preliminary data.</text>
</comment>
<evidence type="ECO:0000256" key="1">
    <source>
        <dbReference type="SAM" id="Phobius"/>
    </source>
</evidence>
<proteinExistence type="predicted"/>
<protein>
    <submittedName>
        <fullName evidence="2">Uncharacterized protein</fullName>
    </submittedName>
</protein>
<feature type="transmembrane region" description="Helical" evidence="1">
    <location>
        <begin position="6"/>
        <end position="22"/>
    </location>
</feature>
<gene>
    <name evidence="2" type="ORF">QWI33_08205</name>
</gene>
<dbReference type="Proteomes" id="UP001171902">
    <property type="component" value="Unassembled WGS sequence"/>
</dbReference>
<evidence type="ECO:0000313" key="2">
    <source>
        <dbReference type="EMBL" id="MDN3239703.1"/>
    </source>
</evidence>